<protein>
    <submittedName>
        <fullName evidence="1">Uncharacterized protein</fullName>
    </submittedName>
</protein>
<dbReference type="RefSeq" id="WP_015954556.1">
    <property type="nucleotide sequence ID" value="NC_011729.1"/>
</dbReference>
<dbReference type="eggNOG" id="ENOG5033FNN">
    <property type="taxonomic scope" value="Bacteria"/>
</dbReference>
<accession>B7KK68</accession>
<evidence type="ECO:0000313" key="1">
    <source>
        <dbReference type="EMBL" id="ACK70953.1"/>
    </source>
</evidence>
<keyword evidence="2" id="KW-1185">Reference proteome</keyword>
<dbReference type="Proteomes" id="UP000002384">
    <property type="component" value="Chromosome"/>
</dbReference>
<dbReference type="KEGG" id="cyc:PCC7424_2536"/>
<name>B7KK68_GLOC7</name>
<evidence type="ECO:0000313" key="2">
    <source>
        <dbReference type="Proteomes" id="UP000002384"/>
    </source>
</evidence>
<dbReference type="HOGENOM" id="CLU_193885_1_0_3"/>
<dbReference type="AlphaFoldDB" id="B7KK68"/>
<dbReference type="STRING" id="65393.PCC7424_2536"/>
<organism evidence="1 2">
    <name type="scientific">Gloeothece citriformis (strain PCC 7424)</name>
    <name type="common">Cyanothece sp. (strain PCC 7424)</name>
    <dbReference type="NCBI Taxonomy" id="65393"/>
    <lineage>
        <taxon>Bacteria</taxon>
        <taxon>Bacillati</taxon>
        <taxon>Cyanobacteriota</taxon>
        <taxon>Cyanophyceae</taxon>
        <taxon>Oscillatoriophycideae</taxon>
        <taxon>Chroococcales</taxon>
        <taxon>Aphanothecaceae</taxon>
        <taxon>Gloeothece</taxon>
        <taxon>Gloeothece citriformis</taxon>
    </lineage>
</organism>
<sequence>MFPMFGSPCWPNDSMSRKSYQERKLKFLKWVREDLEARLAGLNASIATIERQISQEES</sequence>
<reference evidence="2" key="1">
    <citation type="journal article" date="2011" name="MBio">
        <title>Novel metabolic attributes of the genus Cyanothece, comprising a group of unicellular nitrogen-fixing Cyanobacteria.</title>
        <authorList>
            <person name="Bandyopadhyay A."/>
            <person name="Elvitigala T."/>
            <person name="Welsh E."/>
            <person name="Stockel J."/>
            <person name="Liberton M."/>
            <person name="Min H."/>
            <person name="Sherman L.A."/>
            <person name="Pakrasi H.B."/>
        </authorList>
    </citation>
    <scope>NUCLEOTIDE SEQUENCE [LARGE SCALE GENOMIC DNA]</scope>
    <source>
        <strain evidence="2">PCC 7424</strain>
    </source>
</reference>
<proteinExistence type="predicted"/>
<dbReference type="EMBL" id="CP001291">
    <property type="protein sequence ID" value="ACK70953.1"/>
    <property type="molecule type" value="Genomic_DNA"/>
</dbReference>
<gene>
    <name evidence="1" type="ordered locus">PCC7424_2536</name>
</gene>